<name>A0A7X0JAH8_9SPHN</name>
<evidence type="ECO:0000256" key="1">
    <source>
        <dbReference type="SAM" id="MobiDB-lite"/>
    </source>
</evidence>
<reference evidence="2 5" key="1">
    <citation type="submission" date="2020-08" db="EMBL/GenBank/DDBJ databases">
        <title>Genomic Encyclopedia of Type Strains, Phase IV (KMG-IV): sequencing the most valuable type-strain genomes for metagenomic binning, comparative biology and taxonomic classification.</title>
        <authorList>
            <person name="Goeker M."/>
        </authorList>
    </citation>
    <scope>NUCLEOTIDE SEQUENCE [LARGE SCALE GENOMIC DNA]</scope>
    <source>
        <strain evidence="2 5">DSM 101535</strain>
    </source>
</reference>
<dbReference type="Proteomes" id="UP000522313">
    <property type="component" value="Unassembled WGS sequence"/>
</dbReference>
<dbReference type="EMBL" id="JACHBT010000004">
    <property type="protein sequence ID" value="MBB6504066.1"/>
    <property type="molecule type" value="Genomic_DNA"/>
</dbReference>
<protein>
    <submittedName>
        <fullName evidence="3">Uncharacterized protein</fullName>
    </submittedName>
</protein>
<organism evidence="3 4">
    <name type="scientific">Sphingomonas endophytica</name>
    <dbReference type="NCBI Taxonomy" id="869719"/>
    <lineage>
        <taxon>Bacteria</taxon>
        <taxon>Pseudomonadati</taxon>
        <taxon>Pseudomonadota</taxon>
        <taxon>Alphaproteobacteria</taxon>
        <taxon>Sphingomonadales</taxon>
        <taxon>Sphingomonadaceae</taxon>
        <taxon>Sphingomonas</taxon>
    </lineage>
</organism>
<feature type="compositionally biased region" description="Basic and acidic residues" evidence="1">
    <location>
        <begin position="1"/>
        <end position="14"/>
    </location>
</feature>
<evidence type="ECO:0000313" key="5">
    <source>
        <dbReference type="Proteomes" id="UP000560131"/>
    </source>
</evidence>
<keyword evidence="5" id="KW-1185">Reference proteome</keyword>
<dbReference type="EMBL" id="JACIJN010000003">
    <property type="protein sequence ID" value="MBB5725152.1"/>
    <property type="molecule type" value="Genomic_DNA"/>
</dbReference>
<dbReference type="AlphaFoldDB" id="A0A7X0JAH8"/>
<reference evidence="3 4" key="2">
    <citation type="submission" date="2020-08" db="EMBL/GenBank/DDBJ databases">
        <title>The Agave Microbiome: Exploring the role of microbial communities in plant adaptations to desert environments.</title>
        <authorList>
            <person name="Partida-Martinez L.P."/>
        </authorList>
    </citation>
    <scope>NUCLEOTIDE SEQUENCE [LARGE SCALE GENOMIC DNA]</scope>
    <source>
        <strain evidence="3 4">AS3.13</strain>
    </source>
</reference>
<reference evidence="3 4" key="3">
    <citation type="submission" date="2020-08" db="EMBL/GenBank/DDBJ databases">
        <authorList>
            <person name="Partida-Martinez L."/>
            <person name="Huntemann M."/>
            <person name="Clum A."/>
            <person name="Wang J."/>
            <person name="Palaniappan K."/>
            <person name="Ritter S."/>
            <person name="Chen I.-M."/>
            <person name="Stamatis D."/>
            <person name="Reddy T."/>
            <person name="O'Malley R."/>
            <person name="Daum C."/>
            <person name="Shapiro N."/>
            <person name="Ivanova N."/>
            <person name="Kyrpides N."/>
            <person name="Woyke T."/>
        </authorList>
    </citation>
    <scope>NUCLEOTIDE SEQUENCE [LARGE SCALE GENOMIC DNA]</scope>
    <source>
        <strain evidence="3 4">AS3.13</strain>
    </source>
</reference>
<gene>
    <name evidence="3" type="ORF">F4693_001024</name>
    <name evidence="2" type="ORF">FHS97_001068</name>
</gene>
<evidence type="ECO:0000313" key="4">
    <source>
        <dbReference type="Proteomes" id="UP000522313"/>
    </source>
</evidence>
<evidence type="ECO:0000313" key="2">
    <source>
        <dbReference type="EMBL" id="MBB5725152.1"/>
    </source>
</evidence>
<dbReference type="RefSeq" id="WP_184035086.1">
    <property type="nucleotide sequence ID" value="NZ_JACHBT010000004.1"/>
</dbReference>
<evidence type="ECO:0000313" key="3">
    <source>
        <dbReference type="EMBL" id="MBB6504066.1"/>
    </source>
</evidence>
<feature type="region of interest" description="Disordered" evidence="1">
    <location>
        <begin position="1"/>
        <end position="20"/>
    </location>
</feature>
<sequence length="58" mass="6568">MQAKERERQERLSDMGRALRSTLRVPTDTYITGDIPTLLTLLGQVPAVPERKQTTGRD</sequence>
<proteinExistence type="predicted"/>
<accession>A0A7X0JAH8</accession>
<dbReference type="Proteomes" id="UP000560131">
    <property type="component" value="Unassembled WGS sequence"/>
</dbReference>
<comment type="caution">
    <text evidence="3">The sequence shown here is derived from an EMBL/GenBank/DDBJ whole genome shotgun (WGS) entry which is preliminary data.</text>
</comment>